<evidence type="ECO:0000259" key="2">
    <source>
        <dbReference type="PROSITE" id="PS50048"/>
    </source>
</evidence>
<dbReference type="InterPro" id="IPR050797">
    <property type="entry name" value="Carb_Metab_Trans_Reg"/>
</dbReference>
<name>A0A9N9B290_9GLOM</name>
<dbReference type="PANTHER" id="PTHR31668">
    <property type="entry name" value="GLUCOSE TRANSPORT TRANSCRIPTION REGULATOR RGT1-RELATED-RELATED"/>
    <property type="match status" value="1"/>
</dbReference>
<dbReference type="InterPro" id="IPR036864">
    <property type="entry name" value="Zn2-C6_fun-type_DNA-bd_sf"/>
</dbReference>
<accession>A0A9N9B290</accession>
<comment type="caution">
    <text evidence="3">The sequence shown here is derived from an EMBL/GenBank/DDBJ whole genome shotgun (WGS) entry which is preliminary data.</text>
</comment>
<proteinExistence type="predicted"/>
<dbReference type="InterPro" id="IPR001138">
    <property type="entry name" value="Zn2Cys6_DnaBD"/>
</dbReference>
<gene>
    <name evidence="3" type="ORF">RFULGI_LOCUS4529</name>
</gene>
<dbReference type="Proteomes" id="UP000789396">
    <property type="component" value="Unassembled WGS sequence"/>
</dbReference>
<protein>
    <submittedName>
        <fullName evidence="3">6278_t:CDS:1</fullName>
    </submittedName>
</protein>
<dbReference type="GO" id="GO:0000981">
    <property type="term" value="F:DNA-binding transcription factor activity, RNA polymerase II-specific"/>
    <property type="evidence" value="ECO:0007669"/>
    <property type="project" value="InterPro"/>
</dbReference>
<dbReference type="OrthoDB" id="3266505at2759"/>
<dbReference type="EMBL" id="CAJVPZ010004564">
    <property type="protein sequence ID" value="CAG8548181.1"/>
    <property type="molecule type" value="Genomic_DNA"/>
</dbReference>
<dbReference type="Pfam" id="PF00172">
    <property type="entry name" value="Zn_clus"/>
    <property type="match status" value="1"/>
</dbReference>
<dbReference type="SMART" id="SM00066">
    <property type="entry name" value="GAL4"/>
    <property type="match status" value="1"/>
</dbReference>
<feature type="domain" description="Zn(2)-C6 fungal-type" evidence="2">
    <location>
        <begin position="18"/>
        <end position="47"/>
    </location>
</feature>
<keyword evidence="4" id="KW-1185">Reference proteome</keyword>
<dbReference type="Gene3D" id="4.10.240.10">
    <property type="entry name" value="Zn(2)-C6 fungal-type DNA-binding domain"/>
    <property type="match status" value="1"/>
</dbReference>
<evidence type="ECO:0000256" key="1">
    <source>
        <dbReference type="ARBA" id="ARBA00023242"/>
    </source>
</evidence>
<dbReference type="GO" id="GO:0008270">
    <property type="term" value="F:zinc ion binding"/>
    <property type="evidence" value="ECO:0007669"/>
    <property type="project" value="InterPro"/>
</dbReference>
<evidence type="ECO:0000313" key="3">
    <source>
        <dbReference type="EMBL" id="CAG8548181.1"/>
    </source>
</evidence>
<evidence type="ECO:0000313" key="4">
    <source>
        <dbReference type="Proteomes" id="UP000789396"/>
    </source>
</evidence>
<organism evidence="3 4">
    <name type="scientific">Racocetra fulgida</name>
    <dbReference type="NCBI Taxonomy" id="60492"/>
    <lineage>
        <taxon>Eukaryota</taxon>
        <taxon>Fungi</taxon>
        <taxon>Fungi incertae sedis</taxon>
        <taxon>Mucoromycota</taxon>
        <taxon>Glomeromycotina</taxon>
        <taxon>Glomeromycetes</taxon>
        <taxon>Diversisporales</taxon>
        <taxon>Gigasporaceae</taxon>
        <taxon>Racocetra</taxon>
    </lineage>
</organism>
<dbReference type="PROSITE" id="PS50048">
    <property type="entry name" value="ZN2_CY6_FUNGAL_2"/>
    <property type="match status" value="1"/>
</dbReference>
<keyword evidence="1" id="KW-0539">Nucleus</keyword>
<sequence>MSLSYQQQRRRGPYASKACNNCRQKHVKCSGKAPCKHCTLRNLECVFTNLDRKRGPKTDFTLPSVIPNVQDHESSTPQQHNYIGYINFISYDISNIHQINGSQESLPLTQTHIGNNNVMQHGHLISDLNQNSTSFDIYSHDQVSISSNMDYLNSEKFYN</sequence>
<dbReference type="CDD" id="cd00067">
    <property type="entry name" value="GAL4"/>
    <property type="match status" value="1"/>
</dbReference>
<dbReference type="SUPFAM" id="SSF57701">
    <property type="entry name" value="Zn2/Cys6 DNA-binding domain"/>
    <property type="match status" value="1"/>
</dbReference>
<dbReference type="AlphaFoldDB" id="A0A9N9B290"/>
<reference evidence="3" key="1">
    <citation type="submission" date="2021-06" db="EMBL/GenBank/DDBJ databases">
        <authorList>
            <person name="Kallberg Y."/>
            <person name="Tangrot J."/>
            <person name="Rosling A."/>
        </authorList>
    </citation>
    <scope>NUCLEOTIDE SEQUENCE</scope>
    <source>
        <strain evidence="3">IN212</strain>
    </source>
</reference>
<dbReference type="PROSITE" id="PS00463">
    <property type="entry name" value="ZN2_CY6_FUNGAL_1"/>
    <property type="match status" value="1"/>
</dbReference>